<reference evidence="1" key="1">
    <citation type="submission" date="2020-04" db="EMBL/GenBank/DDBJ databases">
        <authorList>
            <person name="Chiriac C."/>
            <person name="Salcher M."/>
            <person name="Ghai R."/>
            <person name="Kavagutti S V."/>
        </authorList>
    </citation>
    <scope>NUCLEOTIDE SEQUENCE</scope>
</reference>
<gene>
    <name evidence="1" type="ORF">UFOVP286_81</name>
</gene>
<name>A0A6J5LRZ3_9CAUD</name>
<accession>A0A6J5LRZ3</accession>
<evidence type="ECO:0000313" key="1">
    <source>
        <dbReference type="EMBL" id="CAB4135837.1"/>
    </source>
</evidence>
<proteinExistence type="predicted"/>
<sequence length="61" mass="7006">MNDIIKESAELFISLLAAELELKLDDVIKEQLPSWKTTAEERDKICQSIAKYWLKQKGIIG</sequence>
<organism evidence="1">
    <name type="scientific">uncultured Caudovirales phage</name>
    <dbReference type="NCBI Taxonomy" id="2100421"/>
    <lineage>
        <taxon>Viruses</taxon>
        <taxon>Duplodnaviria</taxon>
        <taxon>Heunggongvirae</taxon>
        <taxon>Uroviricota</taxon>
        <taxon>Caudoviricetes</taxon>
        <taxon>Peduoviridae</taxon>
        <taxon>Maltschvirus</taxon>
        <taxon>Maltschvirus maltsch</taxon>
    </lineage>
</organism>
<protein>
    <submittedName>
        <fullName evidence="1">Uncharacterized protein</fullName>
    </submittedName>
</protein>
<dbReference type="EMBL" id="LR796304">
    <property type="protein sequence ID" value="CAB4135837.1"/>
    <property type="molecule type" value="Genomic_DNA"/>
</dbReference>